<keyword evidence="2" id="KW-1185">Reference proteome</keyword>
<dbReference type="Proteomes" id="UP000190539">
    <property type="component" value="Unassembled WGS sequence"/>
</dbReference>
<dbReference type="AlphaFoldDB" id="A0A1V4A2I0"/>
<proteinExistence type="predicted"/>
<gene>
    <name evidence="1" type="ORF">B1H18_27100</name>
</gene>
<sequence>MATTDLVSFTTGTLRELHDRPAELGEFSSAEEFDAALDQALPSVLGECPPTLYLCPNGQ</sequence>
<dbReference type="STRING" id="83656.B1H18_27100"/>
<dbReference type="EMBL" id="MVFC01000031">
    <property type="protein sequence ID" value="OON73453.1"/>
    <property type="molecule type" value="Genomic_DNA"/>
</dbReference>
<name>A0A1V4A2I0_9ACTN</name>
<comment type="caution">
    <text evidence="1">The sequence shown here is derived from an EMBL/GenBank/DDBJ whole genome shotgun (WGS) entry which is preliminary data.</text>
</comment>
<accession>A0A1V4A2I0</accession>
<evidence type="ECO:0000313" key="1">
    <source>
        <dbReference type="EMBL" id="OON73453.1"/>
    </source>
</evidence>
<evidence type="ECO:0000313" key="2">
    <source>
        <dbReference type="Proteomes" id="UP000190539"/>
    </source>
</evidence>
<reference evidence="1 2" key="1">
    <citation type="submission" date="2017-02" db="EMBL/GenBank/DDBJ databases">
        <title>Draft Genome Sequence of Streptomyces tsukubaensis F601, a Producer of the immunosuppressant tacrolimus FK506.</title>
        <authorList>
            <person name="Zong G."/>
            <person name="Zhong C."/>
            <person name="Fu J."/>
            <person name="Qin R."/>
            <person name="Cao G."/>
        </authorList>
    </citation>
    <scope>NUCLEOTIDE SEQUENCE [LARGE SCALE GENOMIC DNA]</scope>
    <source>
        <strain evidence="1 2">F601</strain>
    </source>
</reference>
<organism evidence="1 2">
    <name type="scientific">Streptomyces tsukubensis</name>
    <dbReference type="NCBI Taxonomy" id="83656"/>
    <lineage>
        <taxon>Bacteria</taxon>
        <taxon>Bacillati</taxon>
        <taxon>Actinomycetota</taxon>
        <taxon>Actinomycetes</taxon>
        <taxon>Kitasatosporales</taxon>
        <taxon>Streptomycetaceae</taxon>
        <taxon>Streptomyces</taxon>
    </lineage>
</organism>
<dbReference type="RefSeq" id="WP_179120290.1">
    <property type="nucleotide sequence ID" value="NZ_CP045178.1"/>
</dbReference>
<protein>
    <submittedName>
        <fullName evidence="1">Uncharacterized protein</fullName>
    </submittedName>
</protein>